<dbReference type="InterPro" id="IPR050109">
    <property type="entry name" value="HTH-type_TetR-like_transc_reg"/>
</dbReference>
<dbReference type="PRINTS" id="PR00455">
    <property type="entry name" value="HTHTETR"/>
</dbReference>
<comment type="caution">
    <text evidence="6">The sequence shown here is derived from an EMBL/GenBank/DDBJ whole genome shotgun (WGS) entry which is preliminary data.</text>
</comment>
<feature type="DNA-binding region" description="H-T-H motif" evidence="4">
    <location>
        <begin position="44"/>
        <end position="63"/>
    </location>
</feature>
<dbReference type="PROSITE" id="PS50977">
    <property type="entry name" value="HTH_TETR_2"/>
    <property type="match status" value="1"/>
</dbReference>
<dbReference type="InterPro" id="IPR041490">
    <property type="entry name" value="KstR2_TetR_C"/>
</dbReference>
<gene>
    <name evidence="6" type="ORF">ACFOGJ_20000</name>
</gene>
<accession>A0ABV7L4L2</accession>
<dbReference type="Proteomes" id="UP001595528">
    <property type="component" value="Unassembled WGS sequence"/>
</dbReference>
<evidence type="ECO:0000256" key="3">
    <source>
        <dbReference type="ARBA" id="ARBA00023163"/>
    </source>
</evidence>
<reference evidence="7" key="1">
    <citation type="journal article" date="2019" name="Int. J. Syst. Evol. Microbiol.">
        <title>The Global Catalogue of Microorganisms (GCM) 10K type strain sequencing project: providing services to taxonomists for standard genome sequencing and annotation.</title>
        <authorList>
            <consortium name="The Broad Institute Genomics Platform"/>
            <consortium name="The Broad Institute Genome Sequencing Center for Infectious Disease"/>
            <person name="Wu L."/>
            <person name="Ma J."/>
        </authorList>
    </citation>
    <scope>NUCLEOTIDE SEQUENCE [LARGE SCALE GENOMIC DNA]</scope>
    <source>
        <strain evidence="7">KCTC 42964</strain>
    </source>
</reference>
<dbReference type="InterPro" id="IPR001647">
    <property type="entry name" value="HTH_TetR"/>
</dbReference>
<dbReference type="EMBL" id="JBHRTR010000034">
    <property type="protein sequence ID" value="MFC3229542.1"/>
    <property type="molecule type" value="Genomic_DNA"/>
</dbReference>
<dbReference type="Pfam" id="PF00440">
    <property type="entry name" value="TetR_N"/>
    <property type="match status" value="1"/>
</dbReference>
<dbReference type="RefSeq" id="WP_379903847.1">
    <property type="nucleotide sequence ID" value="NZ_JBHRTR010000034.1"/>
</dbReference>
<keyword evidence="3" id="KW-0804">Transcription</keyword>
<organism evidence="6 7">
    <name type="scientific">Marinibaculum pumilum</name>
    <dbReference type="NCBI Taxonomy" id="1766165"/>
    <lineage>
        <taxon>Bacteria</taxon>
        <taxon>Pseudomonadati</taxon>
        <taxon>Pseudomonadota</taxon>
        <taxon>Alphaproteobacteria</taxon>
        <taxon>Rhodospirillales</taxon>
        <taxon>Rhodospirillaceae</taxon>
        <taxon>Marinibaculum</taxon>
    </lineage>
</organism>
<evidence type="ECO:0000256" key="2">
    <source>
        <dbReference type="ARBA" id="ARBA00023125"/>
    </source>
</evidence>
<evidence type="ECO:0000259" key="5">
    <source>
        <dbReference type="PROSITE" id="PS50977"/>
    </source>
</evidence>
<keyword evidence="2 4" id="KW-0238">DNA-binding</keyword>
<dbReference type="InterPro" id="IPR036271">
    <property type="entry name" value="Tet_transcr_reg_TetR-rel_C_sf"/>
</dbReference>
<evidence type="ECO:0000256" key="1">
    <source>
        <dbReference type="ARBA" id="ARBA00023015"/>
    </source>
</evidence>
<dbReference type="Gene3D" id="1.10.357.10">
    <property type="entry name" value="Tetracycline Repressor, domain 2"/>
    <property type="match status" value="1"/>
</dbReference>
<proteinExistence type="predicted"/>
<dbReference type="Gene3D" id="1.10.10.60">
    <property type="entry name" value="Homeodomain-like"/>
    <property type="match status" value="1"/>
</dbReference>
<dbReference type="SUPFAM" id="SSF46689">
    <property type="entry name" value="Homeodomain-like"/>
    <property type="match status" value="1"/>
</dbReference>
<dbReference type="SUPFAM" id="SSF48498">
    <property type="entry name" value="Tetracyclin repressor-like, C-terminal domain"/>
    <property type="match status" value="1"/>
</dbReference>
<protein>
    <submittedName>
        <fullName evidence="6">TetR/AcrR family transcriptional regulator</fullName>
    </submittedName>
</protein>
<dbReference type="Pfam" id="PF17932">
    <property type="entry name" value="TetR_C_24"/>
    <property type="match status" value="1"/>
</dbReference>
<sequence>MRQARPEEGAAKRIGRPRGRRRRAAEIADAAAQVFARRGYHGASTQEIADLLGMRQASLYYYFPSKEAALEEVCRIGVEGFVESALAIAAGGGGPAEKLTALMTAHTRPVETRADYVRVFLNERRHLPVDSRRRIGRKSRRLERIFEAVLKEGVDAGIFRSDTEPRLCTLAILGMLNGVPAWYGREKRADVDGIVAAFARLTLDGLLAAPRERGAG</sequence>
<keyword evidence="7" id="KW-1185">Reference proteome</keyword>
<feature type="domain" description="HTH tetR-type" evidence="5">
    <location>
        <begin position="21"/>
        <end position="81"/>
    </location>
</feature>
<dbReference type="PANTHER" id="PTHR30055:SF240">
    <property type="entry name" value="HTH-TYPE TRANSCRIPTIONAL REGULATOR ACRR"/>
    <property type="match status" value="1"/>
</dbReference>
<keyword evidence="1" id="KW-0805">Transcription regulation</keyword>
<dbReference type="PANTHER" id="PTHR30055">
    <property type="entry name" value="HTH-TYPE TRANSCRIPTIONAL REGULATOR RUTR"/>
    <property type="match status" value="1"/>
</dbReference>
<name>A0ABV7L4L2_9PROT</name>
<dbReference type="InterPro" id="IPR009057">
    <property type="entry name" value="Homeodomain-like_sf"/>
</dbReference>
<evidence type="ECO:0000313" key="7">
    <source>
        <dbReference type="Proteomes" id="UP001595528"/>
    </source>
</evidence>
<evidence type="ECO:0000313" key="6">
    <source>
        <dbReference type="EMBL" id="MFC3229542.1"/>
    </source>
</evidence>
<evidence type="ECO:0000256" key="4">
    <source>
        <dbReference type="PROSITE-ProRule" id="PRU00335"/>
    </source>
</evidence>